<keyword evidence="2" id="KW-1185">Reference proteome</keyword>
<comment type="caution">
    <text evidence="1">The sequence shown here is derived from an EMBL/GenBank/DDBJ whole genome shotgun (WGS) entry which is preliminary data.</text>
</comment>
<organism evidence="1 2">
    <name type="scientific">Meloidogyne enterolobii</name>
    <name type="common">Root-knot nematode worm</name>
    <name type="synonym">Meloidogyne mayaguensis</name>
    <dbReference type="NCBI Taxonomy" id="390850"/>
    <lineage>
        <taxon>Eukaryota</taxon>
        <taxon>Metazoa</taxon>
        <taxon>Ecdysozoa</taxon>
        <taxon>Nematoda</taxon>
        <taxon>Chromadorea</taxon>
        <taxon>Rhabditida</taxon>
        <taxon>Tylenchina</taxon>
        <taxon>Tylenchomorpha</taxon>
        <taxon>Tylenchoidea</taxon>
        <taxon>Meloidogynidae</taxon>
        <taxon>Meloidogyninae</taxon>
        <taxon>Meloidogyne</taxon>
    </lineage>
</organism>
<reference evidence="1" key="1">
    <citation type="submission" date="2023-11" db="EMBL/GenBank/DDBJ databases">
        <authorList>
            <person name="Poullet M."/>
        </authorList>
    </citation>
    <scope>NUCLEOTIDE SEQUENCE</scope>
    <source>
        <strain evidence="1">E1834</strain>
    </source>
</reference>
<accession>A0ACB0ZKR6</accession>
<gene>
    <name evidence="1" type="ORF">MENTE1834_LOCUS26250</name>
</gene>
<evidence type="ECO:0000313" key="2">
    <source>
        <dbReference type="Proteomes" id="UP001497535"/>
    </source>
</evidence>
<sequence length="65" mass="7242">MEFSTINLNDFDLIFSILGRYNVLDDPMSSNVLNPGFGNNRICMNCGRSFQSGSNFEFDGGSAYM</sequence>
<name>A0ACB0ZKR6_MELEN</name>
<dbReference type="EMBL" id="CAVMJV010000037">
    <property type="protein sequence ID" value="CAK5079154.1"/>
    <property type="molecule type" value="Genomic_DNA"/>
</dbReference>
<protein>
    <submittedName>
        <fullName evidence="1">Uncharacterized protein</fullName>
    </submittedName>
</protein>
<evidence type="ECO:0000313" key="1">
    <source>
        <dbReference type="EMBL" id="CAK5079154.1"/>
    </source>
</evidence>
<dbReference type="Proteomes" id="UP001497535">
    <property type="component" value="Unassembled WGS sequence"/>
</dbReference>
<proteinExistence type="predicted"/>